<sequence>MSKQTRRWVRLILLIIMLALVGFTLYQAIVQKDQGKPELGQQAPDFALTSLDGKQVKLSDLHGKAVMINFWGSWCEPCRTEMPAIQSMYEKYRKLGFVVIGINIAETDVAAAQFVKQYQLNFPIWMDRNREVVRLYRIGPIPSSIFIDRSGKIIDSKDGPLVPSELEKQIRPLVFEK</sequence>
<evidence type="ECO:0000256" key="5">
    <source>
        <dbReference type="ARBA" id="ARBA00023284"/>
    </source>
</evidence>
<evidence type="ECO:0000313" key="7">
    <source>
        <dbReference type="EMBL" id="SHE62490.1"/>
    </source>
</evidence>
<evidence type="ECO:0000259" key="6">
    <source>
        <dbReference type="PROSITE" id="PS51352"/>
    </source>
</evidence>
<dbReference type="GO" id="GO:0017004">
    <property type="term" value="P:cytochrome complex assembly"/>
    <property type="evidence" value="ECO:0007669"/>
    <property type="project" value="UniProtKB-KW"/>
</dbReference>
<feature type="domain" description="Thioredoxin" evidence="6">
    <location>
        <begin position="37"/>
        <end position="175"/>
    </location>
</feature>
<keyword evidence="4" id="KW-1015">Disulfide bond</keyword>
<dbReference type="NCBIfam" id="NF002854">
    <property type="entry name" value="PRK03147.1"/>
    <property type="match status" value="1"/>
</dbReference>
<dbReference type="GO" id="GO:0016491">
    <property type="term" value="F:oxidoreductase activity"/>
    <property type="evidence" value="ECO:0007669"/>
    <property type="project" value="InterPro"/>
</dbReference>
<dbReference type="STRING" id="112248.SAMN05444392_102112"/>
<dbReference type="OrthoDB" id="25753at2"/>
<organism evidence="7 8">
    <name type="scientific">Seinonella peptonophila</name>
    <dbReference type="NCBI Taxonomy" id="112248"/>
    <lineage>
        <taxon>Bacteria</taxon>
        <taxon>Bacillati</taxon>
        <taxon>Bacillota</taxon>
        <taxon>Bacilli</taxon>
        <taxon>Bacillales</taxon>
        <taxon>Thermoactinomycetaceae</taxon>
        <taxon>Seinonella</taxon>
    </lineage>
</organism>
<dbReference type="PANTHER" id="PTHR42852">
    <property type="entry name" value="THIOL:DISULFIDE INTERCHANGE PROTEIN DSBE"/>
    <property type="match status" value="1"/>
</dbReference>
<keyword evidence="3" id="KW-0812">Transmembrane</keyword>
<evidence type="ECO:0000256" key="2">
    <source>
        <dbReference type="ARBA" id="ARBA00022748"/>
    </source>
</evidence>
<dbReference type="PANTHER" id="PTHR42852:SF6">
    <property type="entry name" value="THIOL:DISULFIDE INTERCHANGE PROTEIN DSBE"/>
    <property type="match status" value="1"/>
</dbReference>
<proteinExistence type="predicted"/>
<dbReference type="CDD" id="cd02966">
    <property type="entry name" value="TlpA_like_family"/>
    <property type="match status" value="1"/>
</dbReference>
<reference evidence="7 8" key="1">
    <citation type="submission" date="2016-11" db="EMBL/GenBank/DDBJ databases">
        <authorList>
            <person name="Jaros S."/>
            <person name="Januszkiewicz K."/>
            <person name="Wedrychowicz H."/>
        </authorList>
    </citation>
    <scope>NUCLEOTIDE SEQUENCE [LARGE SCALE GENOMIC DNA]</scope>
    <source>
        <strain evidence="7 8">DSM 44666</strain>
    </source>
</reference>
<dbReference type="InterPro" id="IPR000866">
    <property type="entry name" value="AhpC/TSA"/>
</dbReference>
<dbReference type="PROSITE" id="PS51352">
    <property type="entry name" value="THIOREDOXIN_2"/>
    <property type="match status" value="1"/>
</dbReference>
<accession>A0A1M4V0Q4</accession>
<dbReference type="InterPro" id="IPR050553">
    <property type="entry name" value="Thioredoxin_ResA/DsbE_sf"/>
</dbReference>
<dbReference type="EMBL" id="FQVL01000002">
    <property type="protein sequence ID" value="SHE62490.1"/>
    <property type="molecule type" value="Genomic_DNA"/>
</dbReference>
<protein>
    <submittedName>
        <fullName evidence="7">Peroxiredoxin</fullName>
    </submittedName>
</protein>
<dbReference type="PROSITE" id="PS00194">
    <property type="entry name" value="THIOREDOXIN_1"/>
    <property type="match status" value="1"/>
</dbReference>
<evidence type="ECO:0000256" key="3">
    <source>
        <dbReference type="ARBA" id="ARBA00022968"/>
    </source>
</evidence>
<comment type="subcellular location">
    <subcellularLocation>
        <location evidence="1">Cell envelope</location>
    </subcellularLocation>
</comment>
<dbReference type="RefSeq" id="WP_073153243.1">
    <property type="nucleotide sequence ID" value="NZ_FQVL01000002.1"/>
</dbReference>
<keyword evidence="5" id="KW-0676">Redox-active center</keyword>
<dbReference type="Proteomes" id="UP000184476">
    <property type="component" value="Unassembled WGS sequence"/>
</dbReference>
<dbReference type="Gene3D" id="3.40.30.10">
    <property type="entry name" value="Glutaredoxin"/>
    <property type="match status" value="1"/>
</dbReference>
<evidence type="ECO:0000313" key="8">
    <source>
        <dbReference type="Proteomes" id="UP000184476"/>
    </source>
</evidence>
<name>A0A1M4V0Q4_9BACL</name>
<keyword evidence="8" id="KW-1185">Reference proteome</keyword>
<dbReference type="Pfam" id="PF00578">
    <property type="entry name" value="AhpC-TSA"/>
    <property type="match status" value="1"/>
</dbReference>
<evidence type="ECO:0000256" key="4">
    <source>
        <dbReference type="ARBA" id="ARBA00023157"/>
    </source>
</evidence>
<dbReference type="GO" id="GO:0030313">
    <property type="term" value="C:cell envelope"/>
    <property type="evidence" value="ECO:0007669"/>
    <property type="project" value="UniProtKB-SubCell"/>
</dbReference>
<dbReference type="GO" id="GO:0016209">
    <property type="term" value="F:antioxidant activity"/>
    <property type="evidence" value="ECO:0007669"/>
    <property type="project" value="InterPro"/>
</dbReference>
<dbReference type="SUPFAM" id="SSF52833">
    <property type="entry name" value="Thioredoxin-like"/>
    <property type="match status" value="1"/>
</dbReference>
<dbReference type="InterPro" id="IPR017937">
    <property type="entry name" value="Thioredoxin_CS"/>
</dbReference>
<dbReference type="AlphaFoldDB" id="A0A1M4V0Q4"/>
<evidence type="ECO:0000256" key="1">
    <source>
        <dbReference type="ARBA" id="ARBA00004196"/>
    </source>
</evidence>
<gene>
    <name evidence="7" type="ORF">SAMN05444392_102112</name>
</gene>
<keyword evidence="2" id="KW-0201">Cytochrome c-type biogenesis</keyword>
<keyword evidence="3" id="KW-0735">Signal-anchor</keyword>
<dbReference type="InterPro" id="IPR013766">
    <property type="entry name" value="Thioredoxin_domain"/>
</dbReference>
<dbReference type="InterPro" id="IPR036249">
    <property type="entry name" value="Thioredoxin-like_sf"/>
</dbReference>